<keyword evidence="1" id="KW-0805">Transcription regulation</keyword>
<evidence type="ECO:0000259" key="4">
    <source>
        <dbReference type="SMART" id="SM00420"/>
    </source>
</evidence>
<dbReference type="Gene3D" id="1.10.10.10">
    <property type="entry name" value="Winged helix-like DNA-binding domain superfamily/Winged helix DNA-binding domain"/>
    <property type="match status" value="1"/>
</dbReference>
<dbReference type="InterPro" id="IPR001034">
    <property type="entry name" value="DeoR_HTH"/>
</dbReference>
<name>A0A1G2CGI5_9BACT</name>
<keyword evidence="2" id="KW-0804">Transcription</keyword>
<feature type="region of interest" description="Disordered" evidence="3">
    <location>
        <begin position="117"/>
        <end position="139"/>
    </location>
</feature>
<dbReference type="InterPro" id="IPR011991">
    <property type="entry name" value="ArsR-like_HTH"/>
</dbReference>
<evidence type="ECO:0000256" key="3">
    <source>
        <dbReference type="SAM" id="MobiDB-lite"/>
    </source>
</evidence>
<dbReference type="InterPro" id="IPR036388">
    <property type="entry name" value="WH-like_DNA-bd_sf"/>
</dbReference>
<evidence type="ECO:0000256" key="1">
    <source>
        <dbReference type="ARBA" id="ARBA00023015"/>
    </source>
</evidence>
<organism evidence="5 6">
    <name type="scientific">Candidatus Liptonbacteria bacterium RIFCSPLOWO2_01_FULL_53_13</name>
    <dbReference type="NCBI Taxonomy" id="1798651"/>
    <lineage>
        <taxon>Bacteria</taxon>
        <taxon>Candidatus Liptoniibacteriota</taxon>
    </lineage>
</organism>
<dbReference type="AlphaFoldDB" id="A0A1G2CGI5"/>
<dbReference type="Proteomes" id="UP000178348">
    <property type="component" value="Unassembled WGS sequence"/>
</dbReference>
<comment type="caution">
    <text evidence="5">The sequence shown here is derived from an EMBL/GenBank/DDBJ whole genome shotgun (WGS) entry which is preliminary data.</text>
</comment>
<dbReference type="Pfam" id="PF08220">
    <property type="entry name" value="HTH_DeoR"/>
    <property type="match status" value="1"/>
</dbReference>
<proteinExistence type="predicted"/>
<evidence type="ECO:0000256" key="2">
    <source>
        <dbReference type="ARBA" id="ARBA00023163"/>
    </source>
</evidence>
<dbReference type="SMART" id="SM00420">
    <property type="entry name" value="HTH_DEOR"/>
    <property type="match status" value="1"/>
</dbReference>
<dbReference type="EMBL" id="MHLB01000063">
    <property type="protein sequence ID" value="OGZ00509.1"/>
    <property type="molecule type" value="Genomic_DNA"/>
</dbReference>
<dbReference type="InterPro" id="IPR036390">
    <property type="entry name" value="WH_DNA-bd_sf"/>
</dbReference>
<gene>
    <name evidence="5" type="ORF">A2946_00880</name>
</gene>
<protein>
    <recommendedName>
        <fullName evidence="4">HTH deoR-type domain-containing protein</fullName>
    </recommendedName>
</protein>
<feature type="domain" description="HTH deoR-type" evidence="4">
    <location>
        <begin position="159"/>
        <end position="212"/>
    </location>
</feature>
<sequence length="230" mass="25376">MAINFQYNTNPAKKKAFEVCYALFRVASKSRSSALSKSIEQKAIKLLDIASGSSKKELLETAENIAYLLRAGASVGMIASGNAEIILREIENLKELVPESHDSPEILDPEIEAIFSMPQSGKEKKKKGNPANVRKESGNPAIDLVNSTLDEISDEIRQRRDTILGEIRKSGNCRIKELQDSLQNVSERTIRYDLEVLINDGIVERIGNGPATYYRIKDLGTPGPSTPEEA</sequence>
<dbReference type="GO" id="GO:0003700">
    <property type="term" value="F:DNA-binding transcription factor activity"/>
    <property type="evidence" value="ECO:0007669"/>
    <property type="project" value="InterPro"/>
</dbReference>
<reference evidence="5 6" key="1">
    <citation type="journal article" date="2016" name="Nat. Commun.">
        <title>Thousands of microbial genomes shed light on interconnected biogeochemical processes in an aquifer system.</title>
        <authorList>
            <person name="Anantharaman K."/>
            <person name="Brown C.T."/>
            <person name="Hug L.A."/>
            <person name="Sharon I."/>
            <person name="Castelle C.J."/>
            <person name="Probst A.J."/>
            <person name="Thomas B.C."/>
            <person name="Singh A."/>
            <person name="Wilkins M.J."/>
            <person name="Karaoz U."/>
            <person name="Brodie E.L."/>
            <person name="Williams K.H."/>
            <person name="Hubbard S.S."/>
            <person name="Banfield J.F."/>
        </authorList>
    </citation>
    <scope>NUCLEOTIDE SEQUENCE [LARGE SCALE GENOMIC DNA]</scope>
</reference>
<dbReference type="SUPFAM" id="SSF46785">
    <property type="entry name" value="Winged helix' DNA-binding domain"/>
    <property type="match status" value="1"/>
</dbReference>
<accession>A0A1G2CGI5</accession>
<dbReference type="CDD" id="cd00090">
    <property type="entry name" value="HTH_ARSR"/>
    <property type="match status" value="1"/>
</dbReference>
<evidence type="ECO:0000313" key="5">
    <source>
        <dbReference type="EMBL" id="OGZ00509.1"/>
    </source>
</evidence>
<evidence type="ECO:0000313" key="6">
    <source>
        <dbReference type="Proteomes" id="UP000178348"/>
    </source>
</evidence>